<dbReference type="RefSeq" id="WP_306344676.1">
    <property type="nucleotide sequence ID" value="NZ_BMRG01000004.1"/>
</dbReference>
<gene>
    <name evidence="2" type="ORF">GCM10010185_28690</name>
</gene>
<reference evidence="2" key="1">
    <citation type="journal article" date="2014" name="Int. J. Syst. Evol. Microbiol.">
        <title>Complete genome sequence of Corynebacterium casei LMG S-19264T (=DSM 44701T), isolated from a smear-ripened cheese.</title>
        <authorList>
            <consortium name="US DOE Joint Genome Institute (JGI-PGF)"/>
            <person name="Walter F."/>
            <person name="Albersmeier A."/>
            <person name="Kalinowski J."/>
            <person name="Ruckert C."/>
        </authorList>
    </citation>
    <scope>NUCLEOTIDE SEQUENCE</scope>
    <source>
        <strain evidence="2">JCM 3313</strain>
    </source>
</reference>
<sequence length="58" mass="6462">MNAIQQWRKASRSNAATNCVEIRRDMSAVRDSKNPDGPALRFTDAKALTTFVSALRSH</sequence>
<dbReference type="AlphaFoldDB" id="A0A918ANN5"/>
<feature type="domain" description="DUF397" evidence="1">
    <location>
        <begin position="6"/>
        <end position="56"/>
    </location>
</feature>
<dbReference type="EMBL" id="BMRG01000004">
    <property type="protein sequence ID" value="GGP54445.1"/>
    <property type="molecule type" value="Genomic_DNA"/>
</dbReference>
<accession>A0A918ANN5</accession>
<evidence type="ECO:0000313" key="2">
    <source>
        <dbReference type="EMBL" id="GGP54445.1"/>
    </source>
</evidence>
<reference evidence="2" key="2">
    <citation type="submission" date="2020-09" db="EMBL/GenBank/DDBJ databases">
        <authorList>
            <person name="Sun Q."/>
            <person name="Ohkuma M."/>
        </authorList>
    </citation>
    <scope>NUCLEOTIDE SEQUENCE</scope>
    <source>
        <strain evidence="2">JCM 3313</strain>
    </source>
</reference>
<protein>
    <recommendedName>
        <fullName evidence="1">DUF397 domain-containing protein</fullName>
    </recommendedName>
</protein>
<evidence type="ECO:0000259" key="1">
    <source>
        <dbReference type="Pfam" id="PF04149"/>
    </source>
</evidence>
<organism evidence="2 3">
    <name type="scientific">Saccharothrix coeruleofusca</name>
    <dbReference type="NCBI Taxonomy" id="33919"/>
    <lineage>
        <taxon>Bacteria</taxon>
        <taxon>Bacillati</taxon>
        <taxon>Actinomycetota</taxon>
        <taxon>Actinomycetes</taxon>
        <taxon>Pseudonocardiales</taxon>
        <taxon>Pseudonocardiaceae</taxon>
        <taxon>Saccharothrix</taxon>
    </lineage>
</organism>
<dbReference type="Proteomes" id="UP000639606">
    <property type="component" value="Unassembled WGS sequence"/>
</dbReference>
<proteinExistence type="predicted"/>
<name>A0A918ANN5_9PSEU</name>
<dbReference type="Pfam" id="PF04149">
    <property type="entry name" value="DUF397"/>
    <property type="match status" value="1"/>
</dbReference>
<evidence type="ECO:0000313" key="3">
    <source>
        <dbReference type="Proteomes" id="UP000639606"/>
    </source>
</evidence>
<dbReference type="InterPro" id="IPR007278">
    <property type="entry name" value="DUF397"/>
</dbReference>
<comment type="caution">
    <text evidence="2">The sequence shown here is derived from an EMBL/GenBank/DDBJ whole genome shotgun (WGS) entry which is preliminary data.</text>
</comment>
<keyword evidence="3" id="KW-1185">Reference proteome</keyword>